<reference evidence="2 3" key="1">
    <citation type="journal article" date="2006" name="Science">
        <title>Genome of rice cluster I archaea -- the key methane producers in the rice rhizosphere.</title>
        <authorList>
            <person name="Erkel C."/>
            <person name="Kube M."/>
            <person name="Reinhardt R."/>
            <person name="Liesack W."/>
        </authorList>
    </citation>
    <scope>NUCLEOTIDE SEQUENCE [LARGE SCALE GENOMIC DNA]</scope>
    <source>
        <strain evidence="3">DSM 22066 / NBRC 105507 / MRE50</strain>
    </source>
</reference>
<keyword evidence="1" id="KW-0472">Membrane</keyword>
<evidence type="ECO:0000313" key="3">
    <source>
        <dbReference type="Proteomes" id="UP000000663"/>
    </source>
</evidence>
<dbReference type="KEGG" id="rci:NRC25"/>
<keyword evidence="1" id="KW-0812">Transmembrane</keyword>
<protein>
    <submittedName>
        <fullName evidence="2">Uncharacterized protein</fullName>
    </submittedName>
</protein>
<dbReference type="Proteomes" id="UP000000663">
    <property type="component" value="Chromosome"/>
</dbReference>
<evidence type="ECO:0000256" key="1">
    <source>
        <dbReference type="SAM" id="Phobius"/>
    </source>
</evidence>
<proteinExistence type="predicted"/>
<evidence type="ECO:0000313" key="2">
    <source>
        <dbReference type="EMBL" id="CAJ38037.1"/>
    </source>
</evidence>
<accession>Q0W0Q6</accession>
<gene>
    <name evidence="2" type="ORF">NRC25</name>
</gene>
<keyword evidence="1" id="KW-1133">Transmembrane helix</keyword>
<keyword evidence="3" id="KW-1185">Reference proteome</keyword>
<dbReference type="EMBL" id="AM114193">
    <property type="protein sequence ID" value="CAJ38037.1"/>
    <property type="molecule type" value="Genomic_DNA"/>
</dbReference>
<dbReference type="AlphaFoldDB" id="Q0W0Q6"/>
<name>Q0W0Q6_METAR</name>
<feature type="transmembrane region" description="Helical" evidence="1">
    <location>
        <begin position="33"/>
        <end position="57"/>
    </location>
</feature>
<sequence length="70" mass="7347">MQASDAGDVMTIAALCSDTDCTDYTDYQYPRGVWWWLGGCGLCGVGLVCLSGGGLIYESVLKIGGLIGFC</sequence>
<organism evidence="2 3">
    <name type="scientific">Methanocella arvoryzae (strain DSM 22066 / NBRC 105507 / MRE50)</name>
    <dbReference type="NCBI Taxonomy" id="351160"/>
    <lineage>
        <taxon>Archaea</taxon>
        <taxon>Methanobacteriati</taxon>
        <taxon>Methanobacteriota</taxon>
        <taxon>Stenosarchaea group</taxon>
        <taxon>Methanomicrobia</taxon>
        <taxon>Methanocellales</taxon>
        <taxon>Methanocellaceae</taxon>
        <taxon>Methanocella</taxon>
    </lineage>
</organism>